<evidence type="ECO:0000256" key="1">
    <source>
        <dbReference type="SAM" id="SignalP"/>
    </source>
</evidence>
<feature type="chain" id="PRO_5045700955" evidence="1">
    <location>
        <begin position="25"/>
        <end position="158"/>
    </location>
</feature>
<proteinExistence type="predicted"/>
<reference evidence="2 3" key="1">
    <citation type="journal article" date="2022" name="Antonie Van Leeuwenhoek">
        <title>Whole genome sequencing of the halophilic Halomonas qaidamensis XH36, a novel species strain with high ectoine production.</title>
        <authorList>
            <person name="Zhang T."/>
            <person name="Cui T."/>
            <person name="Cao Y."/>
            <person name="Li Y."/>
            <person name="Li F."/>
            <person name="Zhu D."/>
            <person name="Xing J."/>
        </authorList>
    </citation>
    <scope>NUCLEOTIDE SEQUENCE [LARGE SCALE GENOMIC DNA]</scope>
    <source>
        <strain evidence="2 3">XH36</strain>
    </source>
</reference>
<dbReference type="EMBL" id="CP080627">
    <property type="protein sequence ID" value="UYV20612.1"/>
    <property type="molecule type" value="Genomic_DNA"/>
</dbReference>
<dbReference type="Proteomes" id="UP001163082">
    <property type="component" value="Chromosome"/>
</dbReference>
<keyword evidence="3" id="KW-1185">Reference proteome</keyword>
<name>A0ABY6JXE8_9GAMM</name>
<accession>A0ABY6JXE8</accession>
<gene>
    <name evidence="2" type="ORF">K1Y77_08195</name>
</gene>
<keyword evidence="1" id="KW-0732">Signal</keyword>
<sequence length="158" mass="16851">MKLATAMAVSCVIGLAAMPVTANAYFGEPGTWASGWGQGTAEYMAVSSDGSAELYIACNDENPVSMTLTIDGIAYGNDRQGEFNLVLDGYEISIPHFTNSRAHAEGFLYAWERMRKATSIIAVTDDGKRVELPSRGSAAALPSVDSPAMGCKTQFYSF</sequence>
<feature type="signal peptide" evidence="1">
    <location>
        <begin position="1"/>
        <end position="24"/>
    </location>
</feature>
<protein>
    <submittedName>
        <fullName evidence="2">Uncharacterized protein</fullName>
    </submittedName>
</protein>
<organism evidence="2 3">
    <name type="scientific">Halomonas qaidamensis</name>
    <dbReference type="NCBI Taxonomy" id="2866211"/>
    <lineage>
        <taxon>Bacteria</taxon>
        <taxon>Pseudomonadati</taxon>
        <taxon>Pseudomonadota</taxon>
        <taxon>Gammaproteobacteria</taxon>
        <taxon>Oceanospirillales</taxon>
        <taxon>Halomonadaceae</taxon>
        <taxon>Halomonas</taxon>
    </lineage>
</organism>
<evidence type="ECO:0000313" key="2">
    <source>
        <dbReference type="EMBL" id="UYV20612.1"/>
    </source>
</evidence>
<evidence type="ECO:0000313" key="3">
    <source>
        <dbReference type="Proteomes" id="UP001163082"/>
    </source>
</evidence>
<dbReference type="RefSeq" id="WP_264431296.1">
    <property type="nucleotide sequence ID" value="NZ_CP080627.1"/>
</dbReference>